<feature type="transmembrane region" description="Helical" evidence="6">
    <location>
        <begin position="72"/>
        <end position="95"/>
    </location>
</feature>
<dbReference type="Proteomes" id="UP001649381">
    <property type="component" value="Unassembled WGS sequence"/>
</dbReference>
<keyword evidence="8" id="KW-1185">Reference proteome</keyword>
<proteinExistence type="predicted"/>
<protein>
    <submittedName>
        <fullName evidence="7">Aromatic acid exporter family protein</fullName>
    </submittedName>
</protein>
<evidence type="ECO:0000256" key="4">
    <source>
        <dbReference type="ARBA" id="ARBA00022989"/>
    </source>
</evidence>
<keyword evidence="2" id="KW-1003">Cell membrane</keyword>
<keyword evidence="3 6" id="KW-0812">Transmembrane</keyword>
<evidence type="ECO:0000256" key="3">
    <source>
        <dbReference type="ARBA" id="ARBA00022692"/>
    </source>
</evidence>
<keyword evidence="5 6" id="KW-0472">Membrane</keyword>
<dbReference type="RefSeq" id="WP_236337622.1">
    <property type="nucleotide sequence ID" value="NZ_JAKIJS010000001.1"/>
</dbReference>
<feature type="transmembrane region" description="Helical" evidence="6">
    <location>
        <begin position="131"/>
        <end position="156"/>
    </location>
</feature>
<evidence type="ECO:0000256" key="5">
    <source>
        <dbReference type="ARBA" id="ARBA00023136"/>
    </source>
</evidence>
<evidence type="ECO:0000256" key="2">
    <source>
        <dbReference type="ARBA" id="ARBA00022475"/>
    </source>
</evidence>
<comment type="caution">
    <text evidence="7">The sequence shown here is derived from an EMBL/GenBank/DDBJ whole genome shotgun (WGS) entry which is preliminary data.</text>
</comment>
<dbReference type="InterPro" id="IPR010343">
    <property type="entry name" value="ArAE_1"/>
</dbReference>
<accession>A0ABS9H4Z6</accession>
<comment type="subcellular location">
    <subcellularLocation>
        <location evidence="1">Cell membrane</location>
        <topology evidence="1">Multi-pass membrane protein</topology>
    </subcellularLocation>
</comment>
<sequence length="350" mass="39707">MSNVSGDVMKKLNIQKWVGGRVIKTGLAAFVTALICNLLQLPVLFAVITAIVTVEPTASDSIKKGMIRFPAAMIGAAFAMGFEFFLGPSSLTYALAATLTLLTCHKLRLDAGMLVATLTAVAMIAETEDQFFTSFVVRLSTTLIGLVVSTVINYLILPPHYHEMVREKVDQLYERSGTLLSRFVKGGSHRELQTEYRTLSQEMERTFSLSQYQREEWKYRRHNLKEIREFGILMKKLEYYQKILYHFANLLYLNLDHAKLSPEKVEVIMKAVDSIGAILKDPAHRIEADHIALIEELDALFASERERRIYTDQKSAKKHLSVRVAIIYELLALEDVLEDLDKICSREKLS</sequence>
<dbReference type="Pfam" id="PF06081">
    <property type="entry name" value="ArAE_1"/>
    <property type="match status" value="1"/>
</dbReference>
<evidence type="ECO:0000256" key="6">
    <source>
        <dbReference type="SAM" id="Phobius"/>
    </source>
</evidence>
<keyword evidence="4 6" id="KW-1133">Transmembrane helix</keyword>
<gene>
    <name evidence="7" type="ORF">L2716_14750</name>
</gene>
<feature type="transmembrane region" description="Helical" evidence="6">
    <location>
        <begin position="26"/>
        <end position="52"/>
    </location>
</feature>
<evidence type="ECO:0000313" key="8">
    <source>
        <dbReference type="Proteomes" id="UP001649381"/>
    </source>
</evidence>
<reference evidence="7 8" key="1">
    <citation type="submission" date="2022-01" db="EMBL/GenBank/DDBJ databases">
        <title>Alkalihalobacillus sp. EGI L200015, a novel bacterium isolated from a salt lake sediment.</title>
        <authorList>
            <person name="Gao L."/>
            <person name="Fang B.-Z."/>
            <person name="Li W.-J."/>
        </authorList>
    </citation>
    <scope>NUCLEOTIDE SEQUENCE [LARGE SCALE GENOMIC DNA]</scope>
    <source>
        <strain evidence="7 8">KCTC 12718</strain>
    </source>
</reference>
<evidence type="ECO:0000256" key="1">
    <source>
        <dbReference type="ARBA" id="ARBA00004651"/>
    </source>
</evidence>
<evidence type="ECO:0000313" key="7">
    <source>
        <dbReference type="EMBL" id="MCF6138996.1"/>
    </source>
</evidence>
<feature type="transmembrane region" description="Helical" evidence="6">
    <location>
        <begin position="107"/>
        <end position="125"/>
    </location>
</feature>
<organism evidence="7 8">
    <name type="scientific">Pseudalkalibacillus berkeleyi</name>
    <dbReference type="NCBI Taxonomy" id="1069813"/>
    <lineage>
        <taxon>Bacteria</taxon>
        <taxon>Bacillati</taxon>
        <taxon>Bacillota</taxon>
        <taxon>Bacilli</taxon>
        <taxon>Bacillales</taxon>
        <taxon>Fictibacillaceae</taxon>
        <taxon>Pseudalkalibacillus</taxon>
    </lineage>
</organism>
<name>A0ABS9H4Z6_9BACL</name>
<dbReference type="EMBL" id="JAKIJS010000001">
    <property type="protein sequence ID" value="MCF6138996.1"/>
    <property type="molecule type" value="Genomic_DNA"/>
</dbReference>